<keyword evidence="6" id="KW-1185">Reference proteome</keyword>
<dbReference type="InterPro" id="IPR013341">
    <property type="entry name" value="Mandelate_racemase_N_dom"/>
</dbReference>
<comment type="caution">
    <text evidence="5">The sequence shown here is derived from an EMBL/GenBank/DDBJ whole genome shotgun (WGS) entry which is preliminary data.</text>
</comment>
<dbReference type="PANTHER" id="PTHR13794:SF58">
    <property type="entry name" value="MITOCHONDRIAL ENOLASE SUPERFAMILY MEMBER 1"/>
    <property type="match status" value="1"/>
</dbReference>
<reference evidence="5 6" key="1">
    <citation type="submission" date="2011-08" db="EMBL/GenBank/DDBJ databases">
        <title>The Genome Sequence of Clostridium hathewayi WAL-18680.</title>
        <authorList>
            <consortium name="The Broad Institute Genome Sequencing Platform"/>
            <person name="Earl A."/>
            <person name="Ward D."/>
            <person name="Feldgarden M."/>
            <person name="Gevers D."/>
            <person name="Finegold S.M."/>
            <person name="Summanen P.H."/>
            <person name="Molitoris D.R."/>
            <person name="Song M."/>
            <person name="Daigneault M."/>
            <person name="Allen-Vercoe E."/>
            <person name="Young S.K."/>
            <person name="Zeng Q."/>
            <person name="Gargeya S."/>
            <person name="Fitzgerald M."/>
            <person name="Haas B."/>
            <person name="Abouelleil A."/>
            <person name="Alvarado L."/>
            <person name="Arachchi H.M."/>
            <person name="Berlin A."/>
            <person name="Brown A."/>
            <person name="Chapman S.B."/>
            <person name="Chen Z."/>
            <person name="Dunbar C."/>
            <person name="Freedman E."/>
            <person name="Gearin G."/>
            <person name="Gellesch M."/>
            <person name="Goldberg J."/>
            <person name="Griggs A."/>
            <person name="Gujja S."/>
            <person name="Heiman D."/>
            <person name="Howarth C."/>
            <person name="Larson L."/>
            <person name="Lui A."/>
            <person name="MacDonald P.J.P."/>
            <person name="Montmayeur A."/>
            <person name="Murphy C."/>
            <person name="Neiman D."/>
            <person name="Pearson M."/>
            <person name="Priest M."/>
            <person name="Roberts A."/>
            <person name="Saif S."/>
            <person name="Shea T."/>
            <person name="Shenoy N."/>
            <person name="Sisk P."/>
            <person name="Stolte C."/>
            <person name="Sykes S."/>
            <person name="Wortman J."/>
            <person name="Nusbaum C."/>
            <person name="Birren B."/>
        </authorList>
    </citation>
    <scope>NUCLEOTIDE SEQUENCE [LARGE SCALE GENOMIC DNA]</scope>
    <source>
        <strain evidence="5 6">WAL-18680</strain>
    </source>
</reference>
<dbReference type="Gene3D" id="3.30.390.10">
    <property type="entry name" value="Enolase-like, N-terminal domain"/>
    <property type="match status" value="1"/>
</dbReference>
<dbReference type="GO" id="GO:0000287">
    <property type="term" value="F:magnesium ion binding"/>
    <property type="evidence" value="ECO:0007669"/>
    <property type="project" value="TreeGrafter"/>
</dbReference>
<dbReference type="InterPro" id="IPR013342">
    <property type="entry name" value="Mandelate_racemase_C"/>
</dbReference>
<dbReference type="AlphaFoldDB" id="G5IJX4"/>
<dbReference type="HOGENOM" id="CLU_030273_3_0_9"/>
<dbReference type="Proteomes" id="UP000005384">
    <property type="component" value="Unassembled WGS sequence"/>
</dbReference>
<dbReference type="SUPFAM" id="SSF51604">
    <property type="entry name" value="Enolase C-terminal domain-like"/>
    <property type="match status" value="1"/>
</dbReference>
<dbReference type="Gene3D" id="3.20.20.120">
    <property type="entry name" value="Enolase-like C-terminal domain"/>
    <property type="match status" value="1"/>
</dbReference>
<protein>
    <recommendedName>
        <fullName evidence="4">Mandelate racemase/muconate lactonizing enzyme C-terminal domain-containing protein</fullName>
    </recommendedName>
</protein>
<dbReference type="InterPro" id="IPR029065">
    <property type="entry name" value="Enolase_C-like"/>
</dbReference>
<comment type="cofactor">
    <cofactor evidence="1">
        <name>Mg(2+)</name>
        <dbReference type="ChEBI" id="CHEBI:18420"/>
    </cofactor>
</comment>
<evidence type="ECO:0000313" key="5">
    <source>
        <dbReference type="EMBL" id="EHI58344.1"/>
    </source>
</evidence>
<dbReference type="SFLD" id="SFLDS00001">
    <property type="entry name" value="Enolase"/>
    <property type="match status" value="1"/>
</dbReference>
<organism evidence="5 6">
    <name type="scientific">Hungatella hathewayi WAL-18680</name>
    <dbReference type="NCBI Taxonomy" id="742737"/>
    <lineage>
        <taxon>Bacteria</taxon>
        <taxon>Bacillati</taxon>
        <taxon>Bacillota</taxon>
        <taxon>Clostridia</taxon>
        <taxon>Lachnospirales</taxon>
        <taxon>Lachnospiraceae</taxon>
        <taxon>Hungatella</taxon>
    </lineage>
</organism>
<dbReference type="OrthoDB" id="9775391at2"/>
<name>G5IJX4_9FIRM</name>
<dbReference type="EMBL" id="ADLN01000104">
    <property type="protein sequence ID" value="EHI58344.1"/>
    <property type="molecule type" value="Genomic_DNA"/>
</dbReference>
<dbReference type="SUPFAM" id="SSF54826">
    <property type="entry name" value="Enolase N-terminal domain-like"/>
    <property type="match status" value="1"/>
</dbReference>
<dbReference type="InterPro" id="IPR046945">
    <property type="entry name" value="RHMD-like"/>
</dbReference>
<sequence>MKIVDVKLTKFKKKTWLGVDRDGHMHPSKEKMSQTAMIEIVTDDGFTGRYFTADNYLVPSGQYDEQGLTNLCNDNYIPVGTGDSLRDAIEKLKPVLIGEDPFCRERIYRKLFRMQRLGGSVPILDEIIGIIDCALWDLAGQYANLPVYKLLGGHRTRIPAYGSIMVGDDYRHGLAQPEDYGIYAKQLKDRGYQGIKLHTWMDENWSDSVISGKPELERDIDACRAVRDAVGEEMPLFIDAFHDYTRYEALKLGRELERLHFEWIEEPMDEYNLEDYKWLASQLDIPVIGPETAKGKSQTRLQWILSGACDICRAGVMDVGGITQIMKTIHMCEIFGVPLELHSPGAATLHVMAAMMVPGKYYERGLLHPYLDYDVTPPWFHTPVDVMDAEGFMHVSDRAGLGYDINWEYIKENQVI</sequence>
<accession>G5IJX4</accession>
<dbReference type="PANTHER" id="PTHR13794">
    <property type="entry name" value="ENOLASE SUPERFAMILY, MANDELATE RACEMASE"/>
    <property type="match status" value="1"/>
</dbReference>
<dbReference type="RefSeq" id="WP_006781793.1">
    <property type="nucleotide sequence ID" value="NZ_CP040506.1"/>
</dbReference>
<dbReference type="SMART" id="SM00922">
    <property type="entry name" value="MR_MLE"/>
    <property type="match status" value="1"/>
</dbReference>
<evidence type="ECO:0000259" key="4">
    <source>
        <dbReference type="SMART" id="SM00922"/>
    </source>
</evidence>
<dbReference type="GO" id="GO:0016836">
    <property type="term" value="F:hydro-lyase activity"/>
    <property type="evidence" value="ECO:0007669"/>
    <property type="project" value="TreeGrafter"/>
</dbReference>
<evidence type="ECO:0000256" key="2">
    <source>
        <dbReference type="ARBA" id="ARBA00022723"/>
    </source>
</evidence>
<dbReference type="InterPro" id="IPR029017">
    <property type="entry name" value="Enolase-like_N"/>
</dbReference>
<keyword evidence="3" id="KW-0460">Magnesium</keyword>
<dbReference type="Pfam" id="PF02746">
    <property type="entry name" value="MR_MLE_N"/>
    <property type="match status" value="1"/>
</dbReference>
<evidence type="ECO:0000256" key="3">
    <source>
        <dbReference type="ARBA" id="ARBA00022842"/>
    </source>
</evidence>
<dbReference type="GO" id="GO:0016052">
    <property type="term" value="P:carbohydrate catabolic process"/>
    <property type="evidence" value="ECO:0007669"/>
    <property type="project" value="TreeGrafter"/>
</dbReference>
<feature type="domain" description="Mandelate racemase/muconate lactonizing enzyme C-terminal" evidence="4">
    <location>
        <begin position="177"/>
        <end position="286"/>
    </location>
</feature>
<evidence type="ECO:0000313" key="6">
    <source>
        <dbReference type="Proteomes" id="UP000005384"/>
    </source>
</evidence>
<keyword evidence="2" id="KW-0479">Metal-binding</keyword>
<dbReference type="Pfam" id="PF13378">
    <property type="entry name" value="MR_MLE_C"/>
    <property type="match status" value="1"/>
</dbReference>
<dbReference type="PATRIC" id="fig|742737.3.peg.3782"/>
<dbReference type="InterPro" id="IPR036849">
    <property type="entry name" value="Enolase-like_C_sf"/>
</dbReference>
<evidence type="ECO:0000256" key="1">
    <source>
        <dbReference type="ARBA" id="ARBA00001946"/>
    </source>
</evidence>
<gene>
    <name evidence="5" type="ORF">HMPREF9473_03802</name>
</gene>
<proteinExistence type="predicted"/>